<organism evidence="7 8">
    <name type="scientific">Methylibium petroleiphilum (strain ATCC BAA-1232 / LMG 22953 / PM1)</name>
    <dbReference type="NCBI Taxonomy" id="420662"/>
    <lineage>
        <taxon>Bacteria</taxon>
        <taxon>Pseudomonadati</taxon>
        <taxon>Pseudomonadota</taxon>
        <taxon>Betaproteobacteria</taxon>
        <taxon>Burkholderiales</taxon>
        <taxon>Sphaerotilaceae</taxon>
        <taxon>Methylibium</taxon>
    </lineage>
</organism>
<dbReference type="InterPro" id="IPR001709">
    <property type="entry name" value="Flavoprot_Pyr_Nucl_cyt_Rdtase"/>
</dbReference>
<dbReference type="GO" id="GO:0010181">
    <property type="term" value="F:FMN binding"/>
    <property type="evidence" value="ECO:0007669"/>
    <property type="project" value="InterPro"/>
</dbReference>
<dbReference type="CDD" id="cd06200">
    <property type="entry name" value="SiR_like1"/>
    <property type="match status" value="1"/>
</dbReference>
<evidence type="ECO:0000256" key="2">
    <source>
        <dbReference type="ARBA" id="ARBA00022643"/>
    </source>
</evidence>
<dbReference type="eggNOG" id="COG0369">
    <property type="taxonomic scope" value="Bacteria"/>
</dbReference>
<dbReference type="GO" id="GO:0050660">
    <property type="term" value="F:flavin adenine dinucleotide binding"/>
    <property type="evidence" value="ECO:0007669"/>
    <property type="project" value="TreeGrafter"/>
</dbReference>
<keyword evidence="8" id="KW-1185">Reference proteome</keyword>
<dbReference type="EC" id="1.6.2.4" evidence="4"/>
<dbReference type="Pfam" id="PF00175">
    <property type="entry name" value="NAD_binding_1"/>
    <property type="match status" value="1"/>
</dbReference>
<dbReference type="InterPro" id="IPR017927">
    <property type="entry name" value="FAD-bd_FR_type"/>
</dbReference>
<keyword evidence="2" id="KW-0288">FMN</keyword>
<evidence type="ECO:0000256" key="3">
    <source>
        <dbReference type="ARBA" id="ARBA00022982"/>
    </source>
</evidence>
<dbReference type="InterPro" id="IPR017938">
    <property type="entry name" value="Riboflavin_synthase-like_b-brl"/>
</dbReference>
<dbReference type="Gene3D" id="2.40.30.10">
    <property type="entry name" value="Translation factors"/>
    <property type="match status" value="1"/>
</dbReference>
<proteinExistence type="predicted"/>
<dbReference type="InterPro" id="IPR008254">
    <property type="entry name" value="Flavodoxin/NO_synth"/>
</dbReference>
<dbReference type="SUPFAM" id="SSF52218">
    <property type="entry name" value="Flavoproteins"/>
    <property type="match status" value="1"/>
</dbReference>
<dbReference type="InterPro" id="IPR001094">
    <property type="entry name" value="Flavdoxin-like"/>
</dbReference>
<feature type="domain" description="Flavodoxin-like" evidence="5">
    <location>
        <begin position="56"/>
        <end position="197"/>
    </location>
</feature>
<dbReference type="PROSITE" id="PS50902">
    <property type="entry name" value="FLAVODOXIN_LIKE"/>
    <property type="match status" value="1"/>
</dbReference>
<evidence type="ECO:0000313" key="8">
    <source>
        <dbReference type="Proteomes" id="UP000000366"/>
    </source>
</evidence>
<evidence type="ECO:0000256" key="4">
    <source>
        <dbReference type="ARBA" id="ARBA00023797"/>
    </source>
</evidence>
<reference evidence="7 8" key="1">
    <citation type="journal article" date="2007" name="J. Bacteriol.">
        <title>Whole-genome analysis of the methyl tert-butyl ether-degrading beta-proteobacterium Methylibium petroleiphilum PM1.</title>
        <authorList>
            <person name="Kane S.R."/>
            <person name="Chakicherla A.Y."/>
            <person name="Chain P.S.G."/>
            <person name="Schmidt R."/>
            <person name="Shin M.W."/>
            <person name="Legler T.C."/>
            <person name="Scow K.M."/>
            <person name="Larimer F.W."/>
            <person name="Lucas S.M."/>
            <person name="Richardson P.M."/>
            <person name="Hristova K.R."/>
        </authorList>
    </citation>
    <scope>NUCLEOTIDE SEQUENCE [LARGE SCALE GENOMIC DNA]</scope>
    <source>
        <strain evidence="8">ATCC BAA-1232 / LMG 22953 / PM1</strain>
    </source>
</reference>
<dbReference type="PRINTS" id="PR00369">
    <property type="entry name" value="FLAVODOXIN"/>
</dbReference>
<dbReference type="InterPro" id="IPR001433">
    <property type="entry name" value="OxRdtase_FAD/NAD-bd"/>
</dbReference>
<dbReference type="Gene3D" id="3.40.50.80">
    <property type="entry name" value="Nucleotide-binding domain of ferredoxin-NADP reductase (FNR) module"/>
    <property type="match status" value="1"/>
</dbReference>
<dbReference type="PANTHER" id="PTHR19384:SF17">
    <property type="entry name" value="NADPH--CYTOCHROME P450 REDUCTASE"/>
    <property type="match status" value="1"/>
</dbReference>
<dbReference type="Gene3D" id="3.40.50.360">
    <property type="match status" value="1"/>
</dbReference>
<dbReference type="PANTHER" id="PTHR19384">
    <property type="entry name" value="NITRIC OXIDE SYNTHASE-RELATED"/>
    <property type="match status" value="1"/>
</dbReference>
<dbReference type="STRING" id="420662.Mpe_A3726"/>
<dbReference type="SUPFAM" id="SSF63380">
    <property type="entry name" value="Riboflavin synthase domain-like"/>
    <property type="match status" value="1"/>
</dbReference>
<protein>
    <recommendedName>
        <fullName evidence="4">NADPH--hemoprotein reductase</fullName>
        <ecNumber evidence="4">1.6.2.4</ecNumber>
    </recommendedName>
</protein>
<dbReference type="PROSITE" id="PS51384">
    <property type="entry name" value="FAD_FR"/>
    <property type="match status" value="1"/>
</dbReference>
<accession>A2SM90</accession>
<dbReference type="AlphaFoldDB" id="A2SM90"/>
<evidence type="ECO:0000259" key="5">
    <source>
        <dbReference type="PROSITE" id="PS50902"/>
    </source>
</evidence>
<keyword evidence="1" id="KW-0285">Flavoprotein</keyword>
<dbReference type="SUPFAM" id="SSF52343">
    <property type="entry name" value="Ferredoxin reductase-like, C-terminal NADP-linked domain"/>
    <property type="match status" value="1"/>
</dbReference>
<keyword evidence="3" id="KW-0813">Transport</keyword>
<gene>
    <name evidence="7" type="ordered locus">Mpe_A3726</name>
</gene>
<dbReference type="HOGENOM" id="CLU_001570_17_7_4"/>
<evidence type="ECO:0000313" key="7">
    <source>
        <dbReference type="EMBL" id="ABM96679.1"/>
    </source>
</evidence>
<dbReference type="GO" id="GO:0005829">
    <property type="term" value="C:cytosol"/>
    <property type="evidence" value="ECO:0007669"/>
    <property type="project" value="TreeGrafter"/>
</dbReference>
<dbReference type="Pfam" id="PF00258">
    <property type="entry name" value="Flavodoxin_1"/>
    <property type="match status" value="1"/>
</dbReference>
<dbReference type="InterPro" id="IPR039261">
    <property type="entry name" value="FNR_nucleotide-bd"/>
</dbReference>
<dbReference type="PRINTS" id="PR00371">
    <property type="entry name" value="FPNCR"/>
</dbReference>
<sequence>MTPLSDDALRALAAGGTVLSYVALCAGTWRAHRAREARVARAAAALAPAAEGAQPVLVAHASQTGNAEQIAWQTAQALHTAGVPARIASLAELQAGDLAAAERALFIVSTYGEGDPPDAAAPFVRRLMAQAAETPLALESLHCAVLALGDREYQHYCGFGRALDTWLRRQGAQAMFERIDVDGGDALALQQWQHQVARLAGTSDLPDWQLAAAFEPWRLAHRRLLNPGSAGGPCFHLELEAPAGAAPSPDWQAGDLVQVLPPGDGERPREYSIASLPADGRVHLLVRQERHADGTPGLASGWLTERAAIGDEIALRLRAHGNFRLGDNAGRPLILVGNGTGLAGLRAHLKARAAAGHGANWLVFGERHAAHDAYYRDEIAAWQASGVLERTDLVFSRDQPGKRYVQDRLREQADVLRDWVTRGAALYVCGSRVGMAAGVEAALVDVLGRDAVDRLIETGRLRRDVY</sequence>
<dbReference type="Proteomes" id="UP000000366">
    <property type="component" value="Chromosome"/>
</dbReference>
<feature type="domain" description="FAD-binding FR-type" evidence="6">
    <location>
        <begin position="212"/>
        <end position="326"/>
    </location>
</feature>
<dbReference type="KEGG" id="mpt:Mpe_A3726"/>
<dbReference type="GO" id="GO:0003958">
    <property type="term" value="F:NADPH-hemoprotein reductase activity"/>
    <property type="evidence" value="ECO:0007669"/>
    <property type="project" value="UniProtKB-EC"/>
</dbReference>
<evidence type="ECO:0000256" key="1">
    <source>
        <dbReference type="ARBA" id="ARBA00022630"/>
    </source>
</evidence>
<dbReference type="RefSeq" id="WP_011831299.1">
    <property type="nucleotide sequence ID" value="NC_008825.1"/>
</dbReference>
<keyword evidence="3" id="KW-0249">Electron transport</keyword>
<evidence type="ECO:0000259" key="6">
    <source>
        <dbReference type="PROSITE" id="PS51384"/>
    </source>
</evidence>
<keyword evidence="7" id="KW-0560">Oxidoreductase</keyword>
<dbReference type="InterPro" id="IPR029039">
    <property type="entry name" value="Flavoprotein-like_sf"/>
</dbReference>
<name>A2SM90_METPP</name>
<dbReference type="EMBL" id="CP000555">
    <property type="protein sequence ID" value="ABM96679.1"/>
    <property type="molecule type" value="Genomic_DNA"/>
</dbReference>